<dbReference type="InterPro" id="IPR039682">
    <property type="entry name" value="Sec8/EXOC4"/>
</dbReference>
<evidence type="ECO:0000256" key="4">
    <source>
        <dbReference type="RuleBase" id="RU367079"/>
    </source>
</evidence>
<proteinExistence type="inferred from homology"/>
<feature type="domain" description="Exocyst complex component Sec8 N-terminal" evidence="6">
    <location>
        <begin position="41"/>
        <end position="127"/>
    </location>
</feature>
<dbReference type="GO" id="GO:0000145">
    <property type="term" value="C:exocyst"/>
    <property type="evidence" value="ECO:0007669"/>
    <property type="project" value="UniProtKB-UniRule"/>
</dbReference>
<protein>
    <recommendedName>
        <fullName evidence="4">Exocyst complex component Sec8</fullName>
    </recommendedName>
</protein>
<keyword evidence="4" id="KW-0653">Protein transport</keyword>
<dbReference type="AlphaFoldDB" id="A0ABD2PE03"/>
<keyword evidence="8" id="KW-1185">Reference proteome</keyword>
<dbReference type="GO" id="GO:0006612">
    <property type="term" value="P:protein targeting to membrane"/>
    <property type="evidence" value="ECO:0007669"/>
    <property type="project" value="UniProtKB-UniRule"/>
</dbReference>
<evidence type="ECO:0000256" key="3">
    <source>
        <dbReference type="ARBA" id="ARBA00022483"/>
    </source>
</evidence>
<dbReference type="GO" id="GO:0015031">
    <property type="term" value="P:protein transport"/>
    <property type="evidence" value="ECO:0007669"/>
    <property type="project" value="UniProtKB-KW"/>
</dbReference>
<evidence type="ECO:0000313" key="7">
    <source>
        <dbReference type="EMBL" id="KAL3289052.1"/>
    </source>
</evidence>
<feature type="coiled-coil region" evidence="5">
    <location>
        <begin position="42"/>
        <end position="101"/>
    </location>
</feature>
<dbReference type="InterPro" id="IPR007191">
    <property type="entry name" value="Sec8_exocyst_N"/>
</dbReference>
<name>A0ABD2PE03_9CUCU</name>
<gene>
    <name evidence="7" type="ORF">HHI36_003495</name>
</gene>
<dbReference type="GO" id="GO:0090522">
    <property type="term" value="P:vesicle tethering involved in exocytosis"/>
    <property type="evidence" value="ECO:0007669"/>
    <property type="project" value="UniProtKB-UniRule"/>
</dbReference>
<comment type="caution">
    <text evidence="7">The sequence shown here is derived from an EMBL/GenBank/DDBJ whole genome shotgun (WGS) entry which is preliminary data.</text>
</comment>
<evidence type="ECO:0000256" key="1">
    <source>
        <dbReference type="ARBA" id="ARBA00010470"/>
    </source>
</evidence>
<evidence type="ECO:0000259" key="6">
    <source>
        <dbReference type="Pfam" id="PF04048"/>
    </source>
</evidence>
<sequence length="136" mass="16272">MEESPPFKPPRGVKPIKETRVLMSVIRSLTASETDEQRDREKANLETQYRLCDQKLDELVSKHEEDLTLVMQMFGNISQCVNENRNRIRRIKENLQECRKVLGYRKERIRNLWRDRLEYKYILEMIAESNAKEKGT</sequence>
<evidence type="ECO:0000256" key="5">
    <source>
        <dbReference type="SAM" id="Coils"/>
    </source>
</evidence>
<dbReference type="Proteomes" id="UP001516400">
    <property type="component" value="Unassembled WGS sequence"/>
</dbReference>
<keyword evidence="2 4" id="KW-0813">Transport</keyword>
<evidence type="ECO:0000256" key="2">
    <source>
        <dbReference type="ARBA" id="ARBA00022448"/>
    </source>
</evidence>
<reference evidence="7 8" key="1">
    <citation type="journal article" date="2021" name="BMC Biol.">
        <title>Horizontally acquired antibacterial genes associated with adaptive radiation of ladybird beetles.</title>
        <authorList>
            <person name="Li H.S."/>
            <person name="Tang X.F."/>
            <person name="Huang Y.H."/>
            <person name="Xu Z.Y."/>
            <person name="Chen M.L."/>
            <person name="Du X.Y."/>
            <person name="Qiu B.Y."/>
            <person name="Chen P.T."/>
            <person name="Zhang W."/>
            <person name="Slipinski A."/>
            <person name="Escalona H.E."/>
            <person name="Waterhouse R.M."/>
            <person name="Zwick A."/>
            <person name="Pang H."/>
        </authorList>
    </citation>
    <scope>NUCLEOTIDE SEQUENCE [LARGE SCALE GENOMIC DNA]</scope>
    <source>
        <strain evidence="7">SYSU2018</strain>
    </source>
</reference>
<dbReference type="PANTHER" id="PTHR14146">
    <property type="entry name" value="EXOCYST COMPLEX COMPONENT 4"/>
    <property type="match status" value="1"/>
</dbReference>
<organism evidence="7 8">
    <name type="scientific">Cryptolaemus montrouzieri</name>
    <dbReference type="NCBI Taxonomy" id="559131"/>
    <lineage>
        <taxon>Eukaryota</taxon>
        <taxon>Metazoa</taxon>
        <taxon>Ecdysozoa</taxon>
        <taxon>Arthropoda</taxon>
        <taxon>Hexapoda</taxon>
        <taxon>Insecta</taxon>
        <taxon>Pterygota</taxon>
        <taxon>Neoptera</taxon>
        <taxon>Endopterygota</taxon>
        <taxon>Coleoptera</taxon>
        <taxon>Polyphaga</taxon>
        <taxon>Cucujiformia</taxon>
        <taxon>Coccinelloidea</taxon>
        <taxon>Coccinellidae</taxon>
        <taxon>Scymninae</taxon>
        <taxon>Scymnini</taxon>
        <taxon>Cryptolaemus</taxon>
    </lineage>
</organism>
<keyword evidence="5" id="KW-0175">Coiled coil</keyword>
<comment type="similarity">
    <text evidence="1 4">Belongs to the SEC8 family.</text>
</comment>
<evidence type="ECO:0000313" key="8">
    <source>
        <dbReference type="Proteomes" id="UP001516400"/>
    </source>
</evidence>
<dbReference type="EMBL" id="JABFTP020000185">
    <property type="protein sequence ID" value="KAL3289052.1"/>
    <property type="molecule type" value="Genomic_DNA"/>
</dbReference>
<accession>A0ABD2PE03</accession>
<dbReference type="Pfam" id="PF04048">
    <property type="entry name" value="Sec8_N"/>
    <property type="match status" value="1"/>
</dbReference>
<keyword evidence="3 4" id="KW-0268">Exocytosis</keyword>
<dbReference type="PANTHER" id="PTHR14146:SF0">
    <property type="entry name" value="EXOCYST COMPLEX COMPONENT 4"/>
    <property type="match status" value="1"/>
</dbReference>
<comment type="function">
    <text evidence="4">Component of the exocyst complex involved in the docking of exocytic vesicles with fusion sites on the plasma membrane.</text>
</comment>